<dbReference type="AlphaFoldDB" id="A0A0G4ASY4"/>
<protein>
    <submittedName>
        <fullName evidence="1">Uncharacterized protein</fullName>
    </submittedName>
</protein>
<dbReference type="Proteomes" id="UP000035656">
    <property type="component" value="Chromosome"/>
</dbReference>
<evidence type="ECO:0000313" key="2">
    <source>
        <dbReference type="Proteomes" id="UP000035656"/>
    </source>
</evidence>
<evidence type="ECO:0000313" key="1">
    <source>
        <dbReference type="EMBL" id="AKM78268.1"/>
    </source>
</evidence>
<sequence length="30" mass="3745">MDKFMVYGDELREMRDVYIIKLILWIVLKI</sequence>
<proteinExistence type="predicted"/>
<reference evidence="1 2" key="1">
    <citation type="journal article" date="2015" name="Nature">
        <title>rRNA introns, odd ribosomes, and small enigmatic genomes across a large radiation of phyla.</title>
        <authorList>
            <person name="Brown C.T."/>
            <person name="Hug L.A."/>
            <person name="Thomas B.C."/>
            <person name="Sharon I."/>
            <person name="Castelle C.J."/>
            <person name="Singh A."/>
            <person name="Wilkins M.J."/>
            <person name="Williams K.H."/>
            <person name="Banfield J.F."/>
        </authorList>
    </citation>
    <scope>NUCLEOTIDE SEQUENCE [LARGE SCALE GENOMIC DNA]</scope>
</reference>
<accession>A0A0G4ASY4</accession>
<gene>
    <name evidence="1" type="ORF">UX70_C0001G0552</name>
</gene>
<organism evidence="1 2">
    <name type="scientific">Candidatus Wolfebacteria bacterium GW2011_GWB1_47_1</name>
    <dbReference type="NCBI Taxonomy" id="1619007"/>
    <lineage>
        <taxon>Bacteria</taxon>
        <taxon>Candidatus Wolfeibacteriota</taxon>
    </lineage>
</organism>
<name>A0A0G4ASY4_9BACT</name>
<dbReference type="EMBL" id="CP011209">
    <property type="protein sequence ID" value="AKM78268.1"/>
    <property type="molecule type" value="Genomic_DNA"/>
</dbReference>
<dbReference type="STRING" id="1619007.UX70_C0001G0552"/>
<dbReference type="KEGG" id="pwo:UX70_C0001G0552"/>